<evidence type="ECO:0000313" key="8">
    <source>
        <dbReference type="EnsemblPlants" id="Ma08_p04570.2"/>
    </source>
</evidence>
<proteinExistence type="predicted"/>
<evidence type="ECO:0000256" key="5">
    <source>
        <dbReference type="SAM" id="Coils"/>
    </source>
</evidence>
<protein>
    <submittedName>
        <fullName evidence="7">(wild Malaysian banana) hypothetical protein</fullName>
    </submittedName>
</protein>
<dbReference type="InterPro" id="IPR007656">
    <property type="entry name" value="GTD-bd"/>
</dbReference>
<dbReference type="Proteomes" id="UP000012960">
    <property type="component" value="Unplaced"/>
</dbReference>
<evidence type="ECO:0000256" key="1">
    <source>
        <dbReference type="ARBA" id="ARBA00004370"/>
    </source>
</evidence>
<keyword evidence="9" id="KW-1185">Reference proteome</keyword>
<dbReference type="Pfam" id="PF04576">
    <property type="entry name" value="Zein-binding"/>
    <property type="match status" value="1"/>
</dbReference>
<organism evidence="8 9">
    <name type="scientific">Musa acuminata subsp. malaccensis</name>
    <name type="common">Wild banana</name>
    <name type="synonym">Musa malaccensis</name>
    <dbReference type="NCBI Taxonomy" id="214687"/>
    <lineage>
        <taxon>Eukaryota</taxon>
        <taxon>Viridiplantae</taxon>
        <taxon>Streptophyta</taxon>
        <taxon>Embryophyta</taxon>
        <taxon>Tracheophyta</taxon>
        <taxon>Spermatophyta</taxon>
        <taxon>Magnoliopsida</taxon>
        <taxon>Liliopsida</taxon>
        <taxon>Zingiberales</taxon>
        <taxon>Musaceae</taxon>
        <taxon>Musa</taxon>
    </lineage>
</organism>
<evidence type="ECO:0000256" key="3">
    <source>
        <dbReference type="ARBA" id="ARBA00022989"/>
    </source>
</evidence>
<dbReference type="EMBL" id="HG996472">
    <property type="protein sequence ID" value="CAG1830574.1"/>
    <property type="molecule type" value="Genomic_DNA"/>
</dbReference>
<evidence type="ECO:0000259" key="6">
    <source>
        <dbReference type="PROSITE" id="PS51775"/>
    </source>
</evidence>
<dbReference type="Gramene" id="Ma08_t04570.2">
    <property type="protein sequence ID" value="Ma08_p04570.2"/>
    <property type="gene ID" value="Ma08_g04570"/>
</dbReference>
<evidence type="ECO:0000256" key="4">
    <source>
        <dbReference type="ARBA" id="ARBA00023136"/>
    </source>
</evidence>
<dbReference type="PANTHER" id="PTHR31422:SF0">
    <property type="entry name" value="MYOSIN-BINDING PROTEIN 7"/>
    <property type="match status" value="1"/>
</dbReference>
<comment type="subcellular location">
    <subcellularLocation>
        <location evidence="1">Membrane</location>
    </subcellularLocation>
</comment>
<feature type="domain" description="GTD-binding" evidence="6">
    <location>
        <begin position="71"/>
        <end position="169"/>
    </location>
</feature>
<dbReference type="PROSITE" id="PS51775">
    <property type="entry name" value="GTD_BINDING"/>
    <property type="match status" value="1"/>
</dbReference>
<accession>A0A804K2W1</accession>
<dbReference type="FunCoup" id="A0A804K2W1">
    <property type="interactions" value="35"/>
</dbReference>
<reference evidence="7" key="1">
    <citation type="submission" date="2021-03" db="EMBL/GenBank/DDBJ databases">
        <authorList>
            <consortium name="Genoscope - CEA"/>
            <person name="William W."/>
        </authorList>
    </citation>
    <scope>NUCLEOTIDE SEQUENCE</scope>
    <source>
        <strain evidence="7">Doubled-haploid Pahang</strain>
    </source>
</reference>
<evidence type="ECO:0000313" key="9">
    <source>
        <dbReference type="Proteomes" id="UP000012960"/>
    </source>
</evidence>
<keyword evidence="2" id="KW-0812">Transmembrane</keyword>
<keyword evidence="5" id="KW-0175">Coiled coil</keyword>
<reference evidence="8" key="2">
    <citation type="submission" date="2021-05" db="UniProtKB">
        <authorList>
            <consortium name="EnsemblPlants"/>
        </authorList>
    </citation>
    <scope>IDENTIFICATION</scope>
    <source>
        <strain evidence="8">subsp. malaccensis</strain>
    </source>
</reference>
<gene>
    <name evidence="7" type="ORF">GSMUA_338280.1</name>
</gene>
<dbReference type="GO" id="GO:0080115">
    <property type="term" value="F:myosin XI tail binding"/>
    <property type="evidence" value="ECO:0007669"/>
    <property type="project" value="UniProtKB-ARBA"/>
</dbReference>
<keyword evidence="4" id="KW-0472">Membrane</keyword>
<keyword evidence="3" id="KW-1133">Transmembrane helix</keyword>
<feature type="coiled-coil region" evidence="5">
    <location>
        <begin position="73"/>
        <end position="132"/>
    </location>
</feature>
<sequence length="438" mass="48796">MDAEEPTVPPREGGGRPGGGEEAFTCLCCGPSWVPSMAWRLSLKRKLDERDAEARCLSCAGVGVARVETEIEAMALREALVNHQQSVQKLQAELEEERSAAASAATEAMLMILRLQHEKAEAQMEARQFKRLAEGKMAHDQHEIAALEDLLYKRDQTVQSLSYEVRTYRHRLLSYGIGIDGGVPSSEPQTPDTDTATAACSVPQFDLLHHGYPPSRCNGDDAANLDKYRSGPEVIKGEEFSATMDCASNSGGRHDMSDEVYTVAAVHGASEEYVSTPRELRNRRDMAGRVEEAEIRKLYTRLQALDADRESMRQTLISLGTDMAQMVFLKQIAQQMYKEVAPERKIVKKPLSFKGSSLISTIKSVISFFWRKKSARVKYTFGLSPTNVGLLLLLDKSSRMRQLRSLTRTQRQWSPQVPNLKNPSMIACGDLLVGLFTH</sequence>
<dbReference type="GO" id="GO:0016020">
    <property type="term" value="C:membrane"/>
    <property type="evidence" value="ECO:0007669"/>
    <property type="project" value="UniProtKB-SubCell"/>
</dbReference>
<dbReference type="EnsemblPlants" id="Ma08_t04570.2">
    <property type="protein sequence ID" value="Ma08_p04570.2"/>
    <property type="gene ID" value="Ma08_g04570"/>
</dbReference>
<name>A0A804K2W1_MUSAM</name>
<dbReference type="AlphaFoldDB" id="A0A804K2W1"/>
<evidence type="ECO:0000256" key="2">
    <source>
        <dbReference type="ARBA" id="ARBA00022692"/>
    </source>
</evidence>
<evidence type="ECO:0000313" key="7">
    <source>
        <dbReference type="EMBL" id="CAG1830574.1"/>
    </source>
</evidence>
<dbReference type="OMA" id="VVRCCDC"/>
<dbReference type="PANTHER" id="PTHR31422">
    <property type="entry name" value="BNAANNG28530D PROTEIN"/>
    <property type="match status" value="1"/>
</dbReference>
<dbReference type="InParanoid" id="A0A804K2W1"/>